<proteinExistence type="predicted"/>
<feature type="signal peptide" evidence="2">
    <location>
        <begin position="1"/>
        <end position="15"/>
    </location>
</feature>
<evidence type="ECO:0000256" key="1">
    <source>
        <dbReference type="SAM" id="MobiDB-lite"/>
    </source>
</evidence>
<protein>
    <recommendedName>
        <fullName evidence="5">Glycine zipper domain-containing protein</fullName>
    </recommendedName>
</protein>
<organism evidence="3 4">
    <name type="scientific">Aphanomyces euteiches</name>
    <dbReference type="NCBI Taxonomy" id="100861"/>
    <lineage>
        <taxon>Eukaryota</taxon>
        <taxon>Sar</taxon>
        <taxon>Stramenopiles</taxon>
        <taxon>Oomycota</taxon>
        <taxon>Saprolegniomycetes</taxon>
        <taxon>Saprolegniales</taxon>
        <taxon>Verrucalvaceae</taxon>
        <taxon>Aphanomyces</taxon>
    </lineage>
</organism>
<dbReference type="EMBL" id="VJMJ01000318">
    <property type="protein sequence ID" value="KAF0723013.1"/>
    <property type="molecule type" value="Genomic_DNA"/>
</dbReference>
<sequence>MRISLLAVIATCALAWSHDRPTDSIAVEDAIDVARADQINRVLRGNVKPIGPELSKKEKSGEKWGRWLGKAVGGGSGMAVGAATGMAVGIPAGPAGIVAGATAGGVAGRIGGELAGKKLGPKIGAKVGRFFARRDAKQGPKILKTLTERNPELKAVSDQKSRISLNQPRPLMQRITRSNSSPSSISLDKAPKPTPNKPTNQRVPNPESKTKRQKMMETTKNGNQGRRP</sequence>
<feature type="region of interest" description="Disordered" evidence="1">
    <location>
        <begin position="154"/>
        <end position="228"/>
    </location>
</feature>
<evidence type="ECO:0008006" key="5">
    <source>
        <dbReference type="Google" id="ProtNLM"/>
    </source>
</evidence>
<dbReference type="Proteomes" id="UP000481153">
    <property type="component" value="Unassembled WGS sequence"/>
</dbReference>
<feature type="compositionally biased region" description="Polar residues" evidence="1">
    <location>
        <begin position="218"/>
        <end position="228"/>
    </location>
</feature>
<evidence type="ECO:0000313" key="3">
    <source>
        <dbReference type="EMBL" id="KAF0723013.1"/>
    </source>
</evidence>
<gene>
    <name evidence="3" type="ORF">Ae201684_017977</name>
</gene>
<feature type="chain" id="PRO_5026250383" description="Glycine zipper domain-containing protein" evidence="2">
    <location>
        <begin position="16"/>
        <end position="228"/>
    </location>
</feature>
<evidence type="ECO:0000256" key="2">
    <source>
        <dbReference type="SAM" id="SignalP"/>
    </source>
</evidence>
<comment type="caution">
    <text evidence="3">The sequence shown here is derived from an EMBL/GenBank/DDBJ whole genome shotgun (WGS) entry which is preliminary data.</text>
</comment>
<accession>A0A6G0W876</accession>
<name>A0A6G0W876_9STRA</name>
<keyword evidence="4" id="KW-1185">Reference proteome</keyword>
<evidence type="ECO:0000313" key="4">
    <source>
        <dbReference type="Proteomes" id="UP000481153"/>
    </source>
</evidence>
<feature type="compositionally biased region" description="Basic and acidic residues" evidence="1">
    <location>
        <begin position="208"/>
        <end position="217"/>
    </location>
</feature>
<keyword evidence="2" id="KW-0732">Signal</keyword>
<dbReference type="VEuPathDB" id="FungiDB:AeMF1_007397"/>
<reference evidence="3 4" key="1">
    <citation type="submission" date="2019-07" db="EMBL/GenBank/DDBJ databases">
        <title>Genomics analysis of Aphanomyces spp. identifies a new class of oomycete effector associated with host adaptation.</title>
        <authorList>
            <person name="Gaulin E."/>
        </authorList>
    </citation>
    <scope>NUCLEOTIDE SEQUENCE [LARGE SCALE GENOMIC DNA]</scope>
    <source>
        <strain evidence="3 4">ATCC 201684</strain>
    </source>
</reference>
<dbReference type="AlphaFoldDB" id="A0A6G0W876"/>